<dbReference type="Pfam" id="PF00171">
    <property type="entry name" value="Aldedh"/>
    <property type="match status" value="1"/>
</dbReference>
<organism evidence="6 7">
    <name type="scientific">Actinomadura meyerae</name>
    <dbReference type="NCBI Taxonomy" id="240840"/>
    <lineage>
        <taxon>Bacteria</taxon>
        <taxon>Bacillati</taxon>
        <taxon>Actinomycetota</taxon>
        <taxon>Actinomycetes</taxon>
        <taxon>Streptosporangiales</taxon>
        <taxon>Thermomonosporaceae</taxon>
        <taxon>Actinomadura</taxon>
    </lineage>
</organism>
<dbReference type="AlphaFoldDB" id="A0A239M9S8"/>
<dbReference type="InterPro" id="IPR029510">
    <property type="entry name" value="Ald_DH_CS_GLU"/>
</dbReference>
<comment type="similarity">
    <text evidence="1 4">Belongs to the aldehyde dehydrogenase family.</text>
</comment>
<dbReference type="InterPro" id="IPR016161">
    <property type="entry name" value="Ald_DH/histidinol_DH"/>
</dbReference>
<protein>
    <submittedName>
        <fullName evidence="6">Acyl-CoA reductase</fullName>
    </submittedName>
</protein>
<dbReference type="PANTHER" id="PTHR42804:SF1">
    <property type="entry name" value="ALDEHYDE DEHYDROGENASE-RELATED"/>
    <property type="match status" value="1"/>
</dbReference>
<dbReference type="EMBL" id="FZOR01000026">
    <property type="protein sequence ID" value="SNT38843.1"/>
    <property type="molecule type" value="Genomic_DNA"/>
</dbReference>
<evidence type="ECO:0000259" key="5">
    <source>
        <dbReference type="Pfam" id="PF00171"/>
    </source>
</evidence>
<dbReference type="GO" id="GO:0016620">
    <property type="term" value="F:oxidoreductase activity, acting on the aldehyde or oxo group of donors, NAD or NADP as acceptor"/>
    <property type="evidence" value="ECO:0007669"/>
    <property type="project" value="InterPro"/>
</dbReference>
<sequence>MSARRTARRPEWDRSAVYIGGRWRETASGRTVEVENPATEAATGTAADAGAADAEAAVSAAAAAFPSWSALPPRERLAVLERVRGALERRRDLLVETTVAEVGAPLRVAREAHVDTGLDVLRAYLDAAGDLAWEERVGNSLVLREGIGVAACITPWNYPLYQVLAKIGGALAAGAAVVLKPAELTPLSAYLLTDAIDEADVPPGVFNLVPGPGRVVGEALAAHPGVDAVSFTGSTRVGARVAAVAAAGIKRVSLELGGKSASVLLPGADLEAAVPASVDAAMLNSGQTCTAWTRLLVPRADLDAALHLAAAHAGALVVGDPARPGTDLGPVVSAAQRRTVTGFIERAEAAGARIVAGGAERPAGLPRGHYVRPTIVTGVAPGAEIVQEEVFGPVLAVQPYDGVEEAIALANGTPYGLAGAVWGPDRDSAVAVARRLRTGQVDINGGAFNPAAPFGGYGRSGNGRELGRWGIEEFLETKALQL</sequence>
<feature type="domain" description="Aldehyde dehydrogenase" evidence="5">
    <location>
        <begin position="23"/>
        <end position="479"/>
    </location>
</feature>
<dbReference type="FunFam" id="3.40.605.10:FF:000007">
    <property type="entry name" value="NAD/NADP-dependent betaine aldehyde dehydrogenase"/>
    <property type="match status" value="1"/>
</dbReference>
<evidence type="ECO:0000256" key="1">
    <source>
        <dbReference type="ARBA" id="ARBA00009986"/>
    </source>
</evidence>
<evidence type="ECO:0000256" key="4">
    <source>
        <dbReference type="RuleBase" id="RU003345"/>
    </source>
</evidence>
<name>A0A239M9S8_9ACTN</name>
<keyword evidence="2 4" id="KW-0560">Oxidoreductase</keyword>
<accession>A0A239M9S8</accession>
<dbReference type="PANTHER" id="PTHR42804">
    <property type="entry name" value="ALDEHYDE DEHYDROGENASE"/>
    <property type="match status" value="1"/>
</dbReference>
<dbReference type="Proteomes" id="UP000198318">
    <property type="component" value="Unassembled WGS sequence"/>
</dbReference>
<keyword evidence="7" id="KW-1185">Reference proteome</keyword>
<reference evidence="6 7" key="1">
    <citation type="submission" date="2017-06" db="EMBL/GenBank/DDBJ databases">
        <authorList>
            <person name="Kim H.J."/>
            <person name="Triplett B.A."/>
        </authorList>
    </citation>
    <scope>NUCLEOTIDE SEQUENCE [LARGE SCALE GENOMIC DNA]</scope>
    <source>
        <strain evidence="6 7">DSM 44715</strain>
    </source>
</reference>
<dbReference type="OrthoDB" id="6882680at2"/>
<evidence type="ECO:0000313" key="7">
    <source>
        <dbReference type="Proteomes" id="UP000198318"/>
    </source>
</evidence>
<feature type="active site" evidence="3">
    <location>
        <position position="255"/>
    </location>
</feature>
<dbReference type="InterPro" id="IPR016163">
    <property type="entry name" value="Ald_DH_C"/>
</dbReference>
<dbReference type="RefSeq" id="WP_089328534.1">
    <property type="nucleotide sequence ID" value="NZ_FZOR01000026.1"/>
</dbReference>
<dbReference type="Gene3D" id="3.40.309.10">
    <property type="entry name" value="Aldehyde Dehydrogenase, Chain A, domain 2"/>
    <property type="match status" value="1"/>
</dbReference>
<dbReference type="PROSITE" id="PS00687">
    <property type="entry name" value="ALDEHYDE_DEHYDR_GLU"/>
    <property type="match status" value="1"/>
</dbReference>
<dbReference type="InterPro" id="IPR015590">
    <property type="entry name" value="Aldehyde_DH_dom"/>
</dbReference>
<gene>
    <name evidence="6" type="ORF">SAMN05443665_102687</name>
</gene>
<evidence type="ECO:0000313" key="6">
    <source>
        <dbReference type="EMBL" id="SNT38843.1"/>
    </source>
</evidence>
<dbReference type="InterPro" id="IPR016162">
    <property type="entry name" value="Ald_DH_N"/>
</dbReference>
<dbReference type="CDD" id="cd07138">
    <property type="entry name" value="ALDH_CddD_SSP0762"/>
    <property type="match status" value="1"/>
</dbReference>
<dbReference type="Gene3D" id="3.40.605.10">
    <property type="entry name" value="Aldehyde Dehydrogenase, Chain A, domain 1"/>
    <property type="match status" value="1"/>
</dbReference>
<evidence type="ECO:0000256" key="2">
    <source>
        <dbReference type="ARBA" id="ARBA00023002"/>
    </source>
</evidence>
<dbReference type="SUPFAM" id="SSF53720">
    <property type="entry name" value="ALDH-like"/>
    <property type="match status" value="1"/>
</dbReference>
<proteinExistence type="inferred from homology"/>
<evidence type="ECO:0000256" key="3">
    <source>
        <dbReference type="PROSITE-ProRule" id="PRU10007"/>
    </source>
</evidence>